<sequence length="81" mass="9237">MKSKRNSKWSESVGKNLITPRKDNVCRSREDNERLAPPRGRCGWGWVFVLSIIQKTVSVEEFQGGSGNRKNGLEYKRPKAS</sequence>
<gene>
    <name evidence="1" type="ORF">NTJ_08759</name>
</gene>
<name>A0ABN7AUU3_9HEMI</name>
<evidence type="ECO:0000313" key="2">
    <source>
        <dbReference type="Proteomes" id="UP001307889"/>
    </source>
</evidence>
<accession>A0ABN7AUU3</accession>
<reference evidence="1 2" key="1">
    <citation type="submission" date="2023-09" db="EMBL/GenBank/DDBJ databases">
        <title>Nesidiocoris tenuis whole genome shotgun sequence.</title>
        <authorList>
            <person name="Shibata T."/>
            <person name="Shimoda M."/>
            <person name="Kobayashi T."/>
            <person name="Uehara T."/>
        </authorList>
    </citation>
    <scope>NUCLEOTIDE SEQUENCE [LARGE SCALE GENOMIC DNA]</scope>
    <source>
        <strain evidence="1 2">Japan</strain>
    </source>
</reference>
<dbReference type="EMBL" id="AP028914">
    <property type="protein sequence ID" value="BES95950.1"/>
    <property type="molecule type" value="Genomic_DNA"/>
</dbReference>
<keyword evidence="2" id="KW-1185">Reference proteome</keyword>
<protein>
    <submittedName>
        <fullName evidence="1">Uncharacterized protein</fullName>
    </submittedName>
</protein>
<evidence type="ECO:0000313" key="1">
    <source>
        <dbReference type="EMBL" id="BES95950.1"/>
    </source>
</evidence>
<proteinExistence type="predicted"/>
<dbReference type="Proteomes" id="UP001307889">
    <property type="component" value="Chromosome 6"/>
</dbReference>
<organism evidence="1 2">
    <name type="scientific">Nesidiocoris tenuis</name>
    <dbReference type="NCBI Taxonomy" id="355587"/>
    <lineage>
        <taxon>Eukaryota</taxon>
        <taxon>Metazoa</taxon>
        <taxon>Ecdysozoa</taxon>
        <taxon>Arthropoda</taxon>
        <taxon>Hexapoda</taxon>
        <taxon>Insecta</taxon>
        <taxon>Pterygota</taxon>
        <taxon>Neoptera</taxon>
        <taxon>Paraneoptera</taxon>
        <taxon>Hemiptera</taxon>
        <taxon>Heteroptera</taxon>
        <taxon>Panheteroptera</taxon>
        <taxon>Cimicomorpha</taxon>
        <taxon>Miridae</taxon>
        <taxon>Dicyphina</taxon>
        <taxon>Nesidiocoris</taxon>
    </lineage>
</organism>